<proteinExistence type="predicted"/>
<evidence type="ECO:0000313" key="2">
    <source>
        <dbReference type="Proteomes" id="UP000636709"/>
    </source>
</evidence>
<dbReference type="AlphaFoldDB" id="A0A835ARK6"/>
<gene>
    <name evidence="1" type="ORF">HU200_050737</name>
</gene>
<dbReference type="Proteomes" id="UP000636709">
    <property type="component" value="Unassembled WGS sequence"/>
</dbReference>
<protein>
    <submittedName>
        <fullName evidence="1">Uncharacterized protein</fullName>
    </submittedName>
</protein>
<organism evidence="1 2">
    <name type="scientific">Digitaria exilis</name>
    <dbReference type="NCBI Taxonomy" id="1010633"/>
    <lineage>
        <taxon>Eukaryota</taxon>
        <taxon>Viridiplantae</taxon>
        <taxon>Streptophyta</taxon>
        <taxon>Embryophyta</taxon>
        <taxon>Tracheophyta</taxon>
        <taxon>Spermatophyta</taxon>
        <taxon>Magnoliopsida</taxon>
        <taxon>Liliopsida</taxon>
        <taxon>Poales</taxon>
        <taxon>Poaceae</taxon>
        <taxon>PACMAD clade</taxon>
        <taxon>Panicoideae</taxon>
        <taxon>Panicodae</taxon>
        <taxon>Paniceae</taxon>
        <taxon>Anthephorinae</taxon>
        <taxon>Digitaria</taxon>
    </lineage>
</organism>
<comment type="caution">
    <text evidence="1">The sequence shown here is derived from an EMBL/GenBank/DDBJ whole genome shotgun (WGS) entry which is preliminary data.</text>
</comment>
<name>A0A835ARK6_9POAL</name>
<keyword evidence="2" id="KW-1185">Reference proteome</keyword>
<dbReference type="EMBL" id="JACEFO010002261">
    <property type="protein sequence ID" value="KAF8670207.1"/>
    <property type="molecule type" value="Genomic_DNA"/>
</dbReference>
<evidence type="ECO:0000313" key="1">
    <source>
        <dbReference type="EMBL" id="KAF8670207.1"/>
    </source>
</evidence>
<accession>A0A835ARK6</accession>
<sequence>MRRERWCLQSPARSSWTCSSASSLCHWAPLFGCWARSHL</sequence>
<reference evidence="1" key="1">
    <citation type="submission" date="2020-07" db="EMBL/GenBank/DDBJ databases">
        <title>Genome sequence and genetic diversity analysis of an under-domesticated orphan crop, white fonio (Digitaria exilis).</title>
        <authorList>
            <person name="Bennetzen J.L."/>
            <person name="Chen S."/>
            <person name="Ma X."/>
            <person name="Wang X."/>
            <person name="Yssel A.E.J."/>
            <person name="Chaluvadi S.R."/>
            <person name="Johnson M."/>
            <person name="Gangashetty P."/>
            <person name="Hamidou F."/>
            <person name="Sanogo M.D."/>
            <person name="Zwaenepoel A."/>
            <person name="Wallace J."/>
            <person name="Van De Peer Y."/>
            <person name="Van Deynze A."/>
        </authorList>
    </citation>
    <scope>NUCLEOTIDE SEQUENCE</scope>
    <source>
        <tissue evidence="1">Leaves</tissue>
    </source>
</reference>